<dbReference type="InterPro" id="IPR036227">
    <property type="entry name" value="Ribosomal_uL15/eL18_sf"/>
</dbReference>
<dbReference type="InterPro" id="IPR021131">
    <property type="entry name" value="Ribosomal_uL15/eL18"/>
</dbReference>
<dbReference type="GO" id="GO:0022625">
    <property type="term" value="C:cytosolic large ribosomal subunit"/>
    <property type="evidence" value="ECO:0007669"/>
    <property type="project" value="TreeGrafter"/>
</dbReference>
<dbReference type="PATRIC" id="fig|1618414.3.peg.267"/>
<dbReference type="GO" id="GO:0006412">
    <property type="term" value="P:translation"/>
    <property type="evidence" value="ECO:0007669"/>
    <property type="project" value="UniProtKB-UniRule"/>
</dbReference>
<dbReference type="AlphaFoldDB" id="A0A0G0LF83"/>
<dbReference type="EMBL" id="LBVP01000009">
    <property type="protein sequence ID" value="KKQ89707.1"/>
    <property type="molecule type" value="Genomic_DNA"/>
</dbReference>
<dbReference type="GO" id="GO:0019843">
    <property type="term" value="F:rRNA binding"/>
    <property type="evidence" value="ECO:0007669"/>
    <property type="project" value="UniProtKB-UniRule"/>
</dbReference>
<keyword evidence="3 4" id="KW-0687">Ribonucleoprotein</keyword>
<feature type="domain" description="Large ribosomal subunit protein uL15/eL18" evidence="7">
    <location>
        <begin position="78"/>
        <end position="147"/>
    </location>
</feature>
<gene>
    <name evidence="4" type="primary">rplO</name>
    <name evidence="8" type="ORF">UT12_C0009G0016</name>
</gene>
<evidence type="ECO:0000259" key="7">
    <source>
        <dbReference type="Pfam" id="PF00828"/>
    </source>
</evidence>
<dbReference type="Pfam" id="PF00828">
    <property type="entry name" value="Ribosomal_L27A"/>
    <property type="match status" value="1"/>
</dbReference>
<accession>A0A0G0LF83</accession>
<dbReference type="PANTHER" id="PTHR12934:SF11">
    <property type="entry name" value="LARGE RIBOSOMAL SUBUNIT PROTEIN UL15M"/>
    <property type="match status" value="1"/>
</dbReference>
<comment type="subunit">
    <text evidence="4">Part of the 50S ribosomal subunit.</text>
</comment>
<dbReference type="InterPro" id="IPR005749">
    <property type="entry name" value="Ribosomal_uL15_bac-type"/>
</dbReference>
<evidence type="ECO:0000256" key="6">
    <source>
        <dbReference type="SAM" id="MobiDB-lite"/>
    </source>
</evidence>
<dbReference type="InterPro" id="IPR030878">
    <property type="entry name" value="Ribosomal_uL15"/>
</dbReference>
<dbReference type="PROSITE" id="PS00475">
    <property type="entry name" value="RIBOSOMAL_L15"/>
    <property type="match status" value="1"/>
</dbReference>
<dbReference type="PANTHER" id="PTHR12934">
    <property type="entry name" value="50S RIBOSOMAL PROTEIN L15"/>
    <property type="match status" value="1"/>
</dbReference>
<dbReference type="SUPFAM" id="SSF52080">
    <property type="entry name" value="Ribosomal proteins L15p and L18e"/>
    <property type="match status" value="1"/>
</dbReference>
<comment type="similarity">
    <text evidence="1 4 5">Belongs to the universal ribosomal protein uL15 family.</text>
</comment>
<dbReference type="Gene3D" id="3.100.10.10">
    <property type="match status" value="1"/>
</dbReference>
<keyword evidence="4" id="KW-0694">RNA-binding</keyword>
<evidence type="ECO:0000313" key="8">
    <source>
        <dbReference type="EMBL" id="KKQ89707.1"/>
    </source>
</evidence>
<evidence type="ECO:0000256" key="2">
    <source>
        <dbReference type="ARBA" id="ARBA00022980"/>
    </source>
</evidence>
<dbReference type="NCBIfam" id="TIGR01071">
    <property type="entry name" value="rplO_bact"/>
    <property type="match status" value="1"/>
</dbReference>
<dbReference type="HAMAP" id="MF_01341">
    <property type="entry name" value="Ribosomal_uL15"/>
    <property type="match status" value="1"/>
</dbReference>
<keyword evidence="4" id="KW-0699">rRNA-binding</keyword>
<sequence length="160" mass="17400">MRLDTLPKITTKSAKRVGRGHGSGKGKTSGRGTKGQKARGKLPITHPHFEGGSRPLIKRLPIRRGKGNPKISKKPLVVNIEALNILPKSVAQINLETLIKLGIVDEDDAKIYGVKLLGDGQVDRPFTVYLPISKNATSKIEKSGGKIILVNKIERKAENK</sequence>
<dbReference type="GO" id="GO:0003735">
    <property type="term" value="F:structural constituent of ribosome"/>
    <property type="evidence" value="ECO:0007669"/>
    <property type="project" value="InterPro"/>
</dbReference>
<evidence type="ECO:0000313" key="9">
    <source>
        <dbReference type="Proteomes" id="UP000034893"/>
    </source>
</evidence>
<organism evidence="8 9">
    <name type="scientific">Candidatus Curtissbacteria bacterium GW2011_GWC2_38_9</name>
    <dbReference type="NCBI Taxonomy" id="1618414"/>
    <lineage>
        <taxon>Bacteria</taxon>
        <taxon>Candidatus Curtissiibacteriota</taxon>
    </lineage>
</organism>
<keyword evidence="2 4" id="KW-0689">Ribosomal protein</keyword>
<feature type="region of interest" description="Disordered" evidence="6">
    <location>
        <begin position="1"/>
        <end position="54"/>
    </location>
</feature>
<evidence type="ECO:0000256" key="4">
    <source>
        <dbReference type="HAMAP-Rule" id="MF_01341"/>
    </source>
</evidence>
<proteinExistence type="inferred from homology"/>
<dbReference type="InterPro" id="IPR001196">
    <property type="entry name" value="Ribosomal_uL15_CS"/>
</dbReference>
<comment type="function">
    <text evidence="4">Binds to the 23S rRNA.</text>
</comment>
<name>A0A0G0LF83_9BACT</name>
<protein>
    <recommendedName>
        <fullName evidence="4">Large ribosomal subunit protein uL15</fullName>
    </recommendedName>
</protein>
<comment type="caution">
    <text evidence="8">The sequence shown here is derived from an EMBL/GenBank/DDBJ whole genome shotgun (WGS) entry which is preliminary data.</text>
</comment>
<feature type="compositionally biased region" description="Basic residues" evidence="6">
    <location>
        <begin position="13"/>
        <end position="24"/>
    </location>
</feature>
<evidence type="ECO:0000256" key="5">
    <source>
        <dbReference type="RuleBase" id="RU003888"/>
    </source>
</evidence>
<dbReference type="Proteomes" id="UP000034893">
    <property type="component" value="Unassembled WGS sequence"/>
</dbReference>
<reference evidence="8 9" key="1">
    <citation type="journal article" date="2015" name="Nature">
        <title>rRNA introns, odd ribosomes, and small enigmatic genomes across a large radiation of phyla.</title>
        <authorList>
            <person name="Brown C.T."/>
            <person name="Hug L.A."/>
            <person name="Thomas B.C."/>
            <person name="Sharon I."/>
            <person name="Castelle C.J."/>
            <person name="Singh A."/>
            <person name="Wilkins M.J."/>
            <person name="Williams K.H."/>
            <person name="Banfield J.F."/>
        </authorList>
    </citation>
    <scope>NUCLEOTIDE SEQUENCE [LARGE SCALE GENOMIC DNA]</scope>
</reference>
<evidence type="ECO:0000256" key="1">
    <source>
        <dbReference type="ARBA" id="ARBA00007320"/>
    </source>
</evidence>
<evidence type="ECO:0000256" key="3">
    <source>
        <dbReference type="ARBA" id="ARBA00023274"/>
    </source>
</evidence>